<dbReference type="Pfam" id="PF01370">
    <property type="entry name" value="Epimerase"/>
    <property type="match status" value="1"/>
</dbReference>
<dbReference type="InterPro" id="IPR011912">
    <property type="entry name" value="Heptose_epim"/>
</dbReference>
<name>A0ABY3G2V8_9BACT</name>
<dbReference type="InterPro" id="IPR036291">
    <property type="entry name" value="NAD(P)-bd_dom_sf"/>
</dbReference>
<evidence type="ECO:0000313" key="6">
    <source>
        <dbReference type="Proteomes" id="UP000321614"/>
    </source>
</evidence>
<evidence type="ECO:0000259" key="4">
    <source>
        <dbReference type="Pfam" id="PF01370"/>
    </source>
</evidence>
<dbReference type="Gene3D" id="3.40.50.720">
    <property type="entry name" value="NAD(P)-binding Rossmann-like Domain"/>
    <property type="match status" value="1"/>
</dbReference>
<reference evidence="5 6" key="1">
    <citation type="submission" date="2019-07" db="EMBL/GenBank/DDBJ databases">
        <title>Rapid identification of Enteric Bacteria from Whole Genome Sequences (WGS) using Average Nucleotide Identity (ANI).</title>
        <authorList>
            <person name="Lane C."/>
        </authorList>
    </citation>
    <scope>NUCLEOTIDE SEQUENCE [LARGE SCALE GENOMIC DNA]</scope>
    <source>
        <strain evidence="5 6">2011D-8905</strain>
    </source>
</reference>
<dbReference type="Gene3D" id="3.90.25.10">
    <property type="entry name" value="UDP-galactose 4-epimerase, domain 1"/>
    <property type="match status" value="1"/>
</dbReference>
<keyword evidence="1" id="KW-0521">NADP</keyword>
<proteinExistence type="predicted"/>
<dbReference type="PANTHER" id="PTHR43103:SF3">
    <property type="entry name" value="ADP-L-GLYCERO-D-MANNO-HEPTOSE-6-EPIMERASE"/>
    <property type="match status" value="1"/>
</dbReference>
<comment type="caution">
    <text evidence="5">The sequence shown here is derived from an EMBL/GenBank/DDBJ whole genome shotgun (WGS) entry which is preliminary data.</text>
</comment>
<dbReference type="NCBIfam" id="TIGR02197">
    <property type="entry name" value="heptose_epim"/>
    <property type="match status" value="1"/>
</dbReference>
<protein>
    <submittedName>
        <fullName evidence="5">ADP-glyceromanno-heptose 6-epimerase</fullName>
        <ecNumber evidence="5">5.1.3.20</ecNumber>
    </submittedName>
</protein>
<keyword evidence="3" id="KW-0119">Carbohydrate metabolism</keyword>
<evidence type="ECO:0000256" key="1">
    <source>
        <dbReference type="ARBA" id="ARBA00022857"/>
    </source>
</evidence>
<keyword evidence="2 5" id="KW-0413">Isomerase</keyword>
<dbReference type="InterPro" id="IPR001509">
    <property type="entry name" value="Epimerase_deHydtase"/>
</dbReference>
<organism evidence="5 6">
    <name type="scientific">Campylobacter insulaenigrae</name>
    <dbReference type="NCBI Taxonomy" id="260714"/>
    <lineage>
        <taxon>Bacteria</taxon>
        <taxon>Pseudomonadati</taxon>
        <taxon>Campylobacterota</taxon>
        <taxon>Epsilonproteobacteria</taxon>
        <taxon>Campylobacterales</taxon>
        <taxon>Campylobacteraceae</taxon>
        <taxon>Campylobacter</taxon>
    </lineage>
</organism>
<sequence length="318" mass="36194">MKIVITGGAGFIGSALALKLQEENHEILIIDKMRSSAKFENGNLESFGHFKNLLDFKGELYVGDINDHQTFEIIRDFKPDVIFHKAAISDTTVYDQTKVLATNLNTFKQFIQLSLSLNAKLIYASSASVYGDTPSPQVVGKGEAPKNPYAFSKLMMDNLAQKYFDKMHIVGLRYFNVYGKGEYYKNTTASMILQFGLQILSNKNPRLFEGSDRIYRDFVYIKDVINANLCSLDAKSGVYNVATAVPRTFQDIVDILQHKLCTNLTCEYIKNPYVKAYQFHTQAQLSEIFAYRPQFNLEDGIEDYLPEIKRIFEKEVNA</sequence>
<dbReference type="SUPFAM" id="SSF51735">
    <property type="entry name" value="NAD(P)-binding Rossmann-fold domains"/>
    <property type="match status" value="1"/>
</dbReference>
<dbReference type="Proteomes" id="UP000321614">
    <property type="component" value="Unassembled WGS sequence"/>
</dbReference>
<evidence type="ECO:0000256" key="2">
    <source>
        <dbReference type="ARBA" id="ARBA00023235"/>
    </source>
</evidence>
<dbReference type="RefSeq" id="WP_147501157.1">
    <property type="nucleotide sequence ID" value="NZ_JANPQQ010000012.1"/>
</dbReference>
<dbReference type="EC" id="5.1.3.20" evidence="5"/>
<feature type="domain" description="NAD-dependent epimerase/dehydratase" evidence="4">
    <location>
        <begin position="3"/>
        <end position="242"/>
    </location>
</feature>
<dbReference type="PANTHER" id="PTHR43103">
    <property type="entry name" value="NUCLEOSIDE-DIPHOSPHATE-SUGAR EPIMERASE"/>
    <property type="match status" value="1"/>
</dbReference>
<accession>A0ABY3G2V8</accession>
<dbReference type="GO" id="GO:0008712">
    <property type="term" value="F:ADP-glyceromanno-heptose 6-epimerase activity"/>
    <property type="evidence" value="ECO:0007669"/>
    <property type="project" value="UniProtKB-EC"/>
</dbReference>
<gene>
    <name evidence="5" type="primary">rfaD</name>
    <name evidence="5" type="ORF">ZA01_07390</name>
</gene>
<dbReference type="EMBL" id="VOAW01000016">
    <property type="protein sequence ID" value="TWO24071.1"/>
    <property type="molecule type" value="Genomic_DNA"/>
</dbReference>
<keyword evidence="6" id="KW-1185">Reference proteome</keyword>
<evidence type="ECO:0000313" key="5">
    <source>
        <dbReference type="EMBL" id="TWO24071.1"/>
    </source>
</evidence>
<evidence type="ECO:0000256" key="3">
    <source>
        <dbReference type="ARBA" id="ARBA00023277"/>
    </source>
</evidence>